<reference evidence="4 5" key="1">
    <citation type="journal article" date="2014" name="PLoS Genet.">
        <title>Phylogenetically driven sequencing of extremely halophilic archaea reveals strategies for static and dynamic osmo-response.</title>
        <authorList>
            <person name="Becker E.A."/>
            <person name="Seitzer P.M."/>
            <person name="Tritt A."/>
            <person name="Larsen D."/>
            <person name="Krusor M."/>
            <person name="Yao A.I."/>
            <person name="Wu D."/>
            <person name="Madern D."/>
            <person name="Eisen J.A."/>
            <person name="Darling A.E."/>
            <person name="Facciotti M.T."/>
        </authorList>
    </citation>
    <scope>NUCLEOTIDE SEQUENCE [LARGE SCALE GENOMIC DNA]</scope>
    <source>
        <strain evidence="4 5">JCM 10879</strain>
    </source>
</reference>
<dbReference type="OrthoDB" id="193673at2157"/>
<feature type="domain" description="DNA methylase N-4/N-6" evidence="3">
    <location>
        <begin position="11"/>
        <end position="193"/>
    </location>
</feature>
<dbReference type="GO" id="GO:0032259">
    <property type="term" value="P:methylation"/>
    <property type="evidence" value="ECO:0007669"/>
    <property type="project" value="UniProtKB-KW"/>
</dbReference>
<gene>
    <name evidence="4" type="ORF">C446_07519</name>
</gene>
<evidence type="ECO:0000313" key="4">
    <source>
        <dbReference type="EMBL" id="EMA40164.1"/>
    </source>
</evidence>
<sequence>MYIVDVYSAIQEGHSRTEIETGISEFCEEIYEEMSEDETLWVFAPNQYSTDGCWPVGMSLAESIRAESPLVLKNIISIHTEGGSGGNLRPVYEEILFLVKDKREYKFNKDAIRVEHVYKGNEWGGERETGSSAYHDTEVRRYNPEGKDPGNVWITEVRDETPNEEVDESLPFDRYEAFRRCIRAGSNEGETVFTVGANGSTESIIDEEGRNHEVLEVNF</sequence>
<dbReference type="AlphaFoldDB" id="M0M6C5"/>
<keyword evidence="1" id="KW-0489">Methyltransferase</keyword>
<name>M0M6C5_9EURY</name>
<dbReference type="Proteomes" id="UP000011607">
    <property type="component" value="Unassembled WGS sequence"/>
</dbReference>
<dbReference type="GO" id="GO:0008170">
    <property type="term" value="F:N-methyltransferase activity"/>
    <property type="evidence" value="ECO:0007669"/>
    <property type="project" value="InterPro"/>
</dbReference>
<dbReference type="InterPro" id="IPR002941">
    <property type="entry name" value="DNA_methylase_N4/N6"/>
</dbReference>
<dbReference type="Pfam" id="PF01555">
    <property type="entry name" value="N6_N4_Mtase"/>
    <property type="match status" value="1"/>
</dbReference>
<dbReference type="eggNOG" id="arCOG00115">
    <property type="taxonomic scope" value="Archaea"/>
</dbReference>
<evidence type="ECO:0000313" key="5">
    <source>
        <dbReference type="Proteomes" id="UP000011607"/>
    </source>
</evidence>
<dbReference type="InterPro" id="IPR029063">
    <property type="entry name" value="SAM-dependent_MTases_sf"/>
</dbReference>
<dbReference type="EMBL" id="AOMA01000074">
    <property type="protein sequence ID" value="EMA40164.1"/>
    <property type="molecule type" value="Genomic_DNA"/>
</dbReference>
<evidence type="ECO:0000256" key="2">
    <source>
        <dbReference type="ARBA" id="ARBA00022679"/>
    </source>
</evidence>
<dbReference type="SUPFAM" id="SSF53335">
    <property type="entry name" value="S-adenosyl-L-methionine-dependent methyltransferases"/>
    <property type="match status" value="1"/>
</dbReference>
<proteinExistence type="predicted"/>
<protein>
    <recommendedName>
        <fullName evidence="3">DNA methylase N-4/N-6 domain-containing protein</fullName>
    </recommendedName>
</protein>
<dbReference type="RefSeq" id="WP_006672439.1">
    <property type="nucleotide sequence ID" value="NZ_AOMA01000074.1"/>
</dbReference>
<dbReference type="Gene3D" id="3.40.50.150">
    <property type="entry name" value="Vaccinia Virus protein VP39"/>
    <property type="match status" value="1"/>
</dbReference>
<organism evidence="4 5">
    <name type="scientific">Halobiforma nitratireducens JCM 10879</name>
    <dbReference type="NCBI Taxonomy" id="1227454"/>
    <lineage>
        <taxon>Archaea</taxon>
        <taxon>Methanobacteriati</taxon>
        <taxon>Methanobacteriota</taxon>
        <taxon>Stenosarchaea group</taxon>
        <taxon>Halobacteria</taxon>
        <taxon>Halobacteriales</taxon>
        <taxon>Natrialbaceae</taxon>
        <taxon>Halobiforma</taxon>
    </lineage>
</organism>
<dbReference type="GO" id="GO:0003677">
    <property type="term" value="F:DNA binding"/>
    <property type="evidence" value="ECO:0007669"/>
    <property type="project" value="InterPro"/>
</dbReference>
<evidence type="ECO:0000259" key="3">
    <source>
        <dbReference type="Pfam" id="PF01555"/>
    </source>
</evidence>
<comment type="caution">
    <text evidence="4">The sequence shown here is derived from an EMBL/GenBank/DDBJ whole genome shotgun (WGS) entry which is preliminary data.</text>
</comment>
<keyword evidence="5" id="KW-1185">Reference proteome</keyword>
<dbReference type="STRING" id="1227454.C446_07519"/>
<keyword evidence="2" id="KW-0808">Transferase</keyword>
<evidence type="ECO:0000256" key="1">
    <source>
        <dbReference type="ARBA" id="ARBA00022603"/>
    </source>
</evidence>
<accession>M0M6C5</accession>